<proteinExistence type="predicted"/>
<name>A0ACC0HA48_9ERIC</name>
<reference evidence="1 2" key="1">
    <citation type="journal article" date="2022" name="Plant J.">
        <title>Chromosome-level genome of Camellia lanceoleosa provides a valuable resource for understanding genome evolution and self-incompatibility.</title>
        <authorList>
            <person name="Gong W."/>
            <person name="Xiao S."/>
            <person name="Wang L."/>
            <person name="Liao Z."/>
            <person name="Chang Y."/>
            <person name="Mo W."/>
            <person name="Hu G."/>
            <person name="Li W."/>
            <person name="Zhao G."/>
            <person name="Zhu H."/>
            <person name="Hu X."/>
            <person name="Ji K."/>
            <person name="Xiang X."/>
            <person name="Song Q."/>
            <person name="Yuan D."/>
            <person name="Jin S."/>
            <person name="Zhang L."/>
        </authorList>
    </citation>
    <scope>NUCLEOTIDE SEQUENCE [LARGE SCALE GENOMIC DNA]</scope>
    <source>
        <strain evidence="1">SQ_2022a</strain>
    </source>
</reference>
<evidence type="ECO:0000313" key="2">
    <source>
        <dbReference type="Proteomes" id="UP001060215"/>
    </source>
</evidence>
<comment type="caution">
    <text evidence="1">The sequence shown here is derived from an EMBL/GenBank/DDBJ whole genome shotgun (WGS) entry which is preliminary data.</text>
</comment>
<sequence length="272" mass="30402">MSKSGALDLATSIGGKIEKKEILSATLLAFVNFKLYHSINVKYPPILDPRLEALAADLYALSRYLDANSKGPALESQAASSSGSEQAEAQENGTELEESELRLAQLQHQLPSNEPGALMHLVEDAPDKDEDDEETKECKTLLKNMKFFLSREVPRESLLFAIPAFGGVVTWEGEGSPFNESDQSITHQYPMIHAAVICCLEVLLTGQHGHRFLSREYVQPQWVYDCVNARIILPLEDYLWGRQWHGSKFHSYSPAVVTGKLIVYNHHFGEDD</sequence>
<dbReference type="Proteomes" id="UP001060215">
    <property type="component" value="Chromosome 5"/>
</dbReference>
<accession>A0ACC0HA48</accession>
<organism evidence="1 2">
    <name type="scientific">Camellia lanceoleosa</name>
    <dbReference type="NCBI Taxonomy" id="1840588"/>
    <lineage>
        <taxon>Eukaryota</taxon>
        <taxon>Viridiplantae</taxon>
        <taxon>Streptophyta</taxon>
        <taxon>Embryophyta</taxon>
        <taxon>Tracheophyta</taxon>
        <taxon>Spermatophyta</taxon>
        <taxon>Magnoliopsida</taxon>
        <taxon>eudicotyledons</taxon>
        <taxon>Gunneridae</taxon>
        <taxon>Pentapetalae</taxon>
        <taxon>asterids</taxon>
        <taxon>Ericales</taxon>
        <taxon>Theaceae</taxon>
        <taxon>Camellia</taxon>
    </lineage>
</organism>
<protein>
    <submittedName>
        <fullName evidence="1">Uncharacterized protein</fullName>
    </submittedName>
</protein>
<keyword evidence="2" id="KW-1185">Reference proteome</keyword>
<dbReference type="EMBL" id="CM045762">
    <property type="protein sequence ID" value="KAI8009667.1"/>
    <property type="molecule type" value="Genomic_DNA"/>
</dbReference>
<evidence type="ECO:0000313" key="1">
    <source>
        <dbReference type="EMBL" id="KAI8009667.1"/>
    </source>
</evidence>
<gene>
    <name evidence="1" type="ORF">LOK49_LG06G02432</name>
</gene>